<keyword evidence="3" id="KW-0328">Glycosyltransferase</keyword>
<keyword evidence="16" id="KW-1185">Reference proteome</keyword>
<dbReference type="AlphaFoldDB" id="A0A0R1QQ78"/>
<dbReference type="InterPro" id="IPR003406">
    <property type="entry name" value="Glyco_trans_14"/>
</dbReference>
<evidence type="ECO:0000256" key="1">
    <source>
        <dbReference type="ARBA" id="ARBA00004323"/>
    </source>
</evidence>
<dbReference type="PATRIC" id="fig|1423769.4.peg.1838"/>
<dbReference type="GO" id="GO:0016020">
    <property type="term" value="C:membrane"/>
    <property type="evidence" value="ECO:0007669"/>
    <property type="project" value="InterPro"/>
</dbReference>
<comment type="caution">
    <text evidence="15">The sequence shown here is derived from an EMBL/GenBank/DDBJ whole genome shotgun (WGS) entry which is preliminary data.</text>
</comment>
<evidence type="ECO:0000256" key="6">
    <source>
        <dbReference type="ARBA" id="ARBA00022723"/>
    </source>
</evidence>
<evidence type="ECO:0000256" key="10">
    <source>
        <dbReference type="ARBA" id="ARBA00023034"/>
    </source>
</evidence>
<evidence type="ECO:0000256" key="4">
    <source>
        <dbReference type="ARBA" id="ARBA00022679"/>
    </source>
</evidence>
<evidence type="ECO:0000256" key="12">
    <source>
        <dbReference type="ARBA" id="ARBA00023157"/>
    </source>
</evidence>
<keyword evidence="11" id="KW-0472">Membrane</keyword>
<keyword evidence="5" id="KW-0812">Transmembrane</keyword>
<dbReference type="InterPro" id="IPR043538">
    <property type="entry name" value="XYLT"/>
</dbReference>
<sequence>MNEMGKHAYLIIAHQHVALLNQLLSVLDDPRNDIFLHIDAKAPDEYLAAINQNLRYSRIHFSPRVDVQWGGFSQIRSELSVLQTAVETGHYDYYHLISGVDLPIKTQDQIHTFFEKHQGKEFVQFQQPTISPEKLSRVKTNFYFQEKDVRHDKLYSTAQRILTKVQRILGVNRIKHSNLEFQMGSNWFSITDSLAREVLTKANELIPYFKHTQCADELFLQTIVVNSKYRHRLYHPEFDDSKLGNMRFIEWVDHAPRDLVMGDFEELKTSPLLFARKFNPDTDDQIIEKVLSTLATES</sequence>
<keyword evidence="8" id="KW-0735">Signal-anchor</keyword>
<protein>
    <recommendedName>
        <fullName evidence="14">Peptide O-xylosyltransferase</fullName>
    </recommendedName>
</protein>
<keyword evidence="13" id="KW-0325">Glycoprotein</keyword>
<keyword evidence="12" id="KW-1015">Disulfide bond</keyword>
<evidence type="ECO:0000313" key="15">
    <source>
        <dbReference type="EMBL" id="KRL43315.1"/>
    </source>
</evidence>
<dbReference type="Proteomes" id="UP000051790">
    <property type="component" value="Unassembled WGS sequence"/>
</dbReference>
<evidence type="ECO:0000313" key="16">
    <source>
        <dbReference type="Proteomes" id="UP000051790"/>
    </source>
</evidence>
<name>A0A0R1QQ78_9LACO</name>
<dbReference type="GO" id="GO:0046872">
    <property type="term" value="F:metal ion binding"/>
    <property type="evidence" value="ECO:0007669"/>
    <property type="project" value="UniProtKB-KW"/>
</dbReference>
<proteinExistence type="predicted"/>
<dbReference type="PANTHER" id="PTHR46025:SF3">
    <property type="entry name" value="XYLOSYLTRANSFERASE OXT"/>
    <property type="match status" value="1"/>
</dbReference>
<evidence type="ECO:0000256" key="2">
    <source>
        <dbReference type="ARBA" id="ARBA00004648"/>
    </source>
</evidence>
<evidence type="ECO:0000256" key="5">
    <source>
        <dbReference type="ARBA" id="ARBA00022692"/>
    </source>
</evidence>
<reference evidence="15 16" key="1">
    <citation type="journal article" date="2015" name="Genome Announc.">
        <title>Expanding the biotechnology potential of lactobacilli through comparative genomics of 213 strains and associated genera.</title>
        <authorList>
            <person name="Sun Z."/>
            <person name="Harris H.M."/>
            <person name="McCann A."/>
            <person name="Guo C."/>
            <person name="Argimon S."/>
            <person name="Zhang W."/>
            <person name="Yang X."/>
            <person name="Jeffery I.B."/>
            <person name="Cooney J.C."/>
            <person name="Kagawa T.F."/>
            <person name="Liu W."/>
            <person name="Song Y."/>
            <person name="Salvetti E."/>
            <person name="Wrobel A."/>
            <person name="Rasinkangas P."/>
            <person name="Parkhill J."/>
            <person name="Rea M.C."/>
            <person name="O'Sullivan O."/>
            <person name="Ritari J."/>
            <person name="Douillard F.P."/>
            <person name="Paul Ross R."/>
            <person name="Yang R."/>
            <person name="Briner A.E."/>
            <person name="Felis G.E."/>
            <person name="de Vos W.M."/>
            <person name="Barrangou R."/>
            <person name="Klaenhammer T.R."/>
            <person name="Caufield P.W."/>
            <person name="Cui Y."/>
            <person name="Zhang H."/>
            <person name="O'Toole P.W."/>
        </authorList>
    </citation>
    <scope>NUCLEOTIDE SEQUENCE [LARGE SCALE GENOMIC DNA]</scope>
    <source>
        <strain evidence="15 16">DSM 13343</strain>
    </source>
</reference>
<evidence type="ECO:0000256" key="14">
    <source>
        <dbReference type="ARBA" id="ARBA00042865"/>
    </source>
</evidence>
<evidence type="ECO:0000256" key="3">
    <source>
        <dbReference type="ARBA" id="ARBA00022676"/>
    </source>
</evidence>
<dbReference type="GO" id="GO:0015012">
    <property type="term" value="P:heparan sulfate proteoglycan biosynthetic process"/>
    <property type="evidence" value="ECO:0007669"/>
    <property type="project" value="TreeGrafter"/>
</dbReference>
<keyword evidence="6" id="KW-0479">Metal-binding</keyword>
<evidence type="ECO:0000256" key="11">
    <source>
        <dbReference type="ARBA" id="ARBA00023136"/>
    </source>
</evidence>
<organism evidence="15 16">
    <name type="scientific">Lacticaseibacillus manihotivorans DSM 13343 = JCM 12514</name>
    <dbReference type="NCBI Taxonomy" id="1423769"/>
    <lineage>
        <taxon>Bacteria</taxon>
        <taxon>Bacillati</taxon>
        <taxon>Bacillota</taxon>
        <taxon>Bacilli</taxon>
        <taxon>Lactobacillales</taxon>
        <taxon>Lactobacillaceae</taxon>
        <taxon>Lacticaseibacillus</taxon>
    </lineage>
</organism>
<dbReference type="Pfam" id="PF02485">
    <property type="entry name" value="Branch"/>
    <property type="match status" value="1"/>
</dbReference>
<dbReference type="PANTHER" id="PTHR46025">
    <property type="entry name" value="XYLOSYLTRANSFERASE OXT"/>
    <property type="match status" value="1"/>
</dbReference>
<gene>
    <name evidence="15" type="ORF">FD01_GL001718</name>
</gene>
<evidence type="ECO:0000256" key="13">
    <source>
        <dbReference type="ARBA" id="ARBA00023180"/>
    </source>
</evidence>
<evidence type="ECO:0000256" key="8">
    <source>
        <dbReference type="ARBA" id="ARBA00022968"/>
    </source>
</evidence>
<keyword evidence="9" id="KW-1133">Transmembrane helix</keyword>
<dbReference type="GO" id="GO:0050650">
    <property type="term" value="P:chondroitin sulfate proteoglycan biosynthetic process"/>
    <property type="evidence" value="ECO:0007669"/>
    <property type="project" value="TreeGrafter"/>
</dbReference>
<evidence type="ECO:0000256" key="7">
    <source>
        <dbReference type="ARBA" id="ARBA00022824"/>
    </source>
</evidence>
<dbReference type="EMBL" id="AZEU01000202">
    <property type="protein sequence ID" value="KRL43315.1"/>
    <property type="molecule type" value="Genomic_DNA"/>
</dbReference>
<keyword evidence="4 15" id="KW-0808">Transferase</keyword>
<dbReference type="GO" id="GO:0030158">
    <property type="term" value="F:protein xylosyltransferase activity"/>
    <property type="evidence" value="ECO:0007669"/>
    <property type="project" value="InterPro"/>
</dbReference>
<keyword evidence="10" id="KW-0333">Golgi apparatus</keyword>
<evidence type="ECO:0000256" key="9">
    <source>
        <dbReference type="ARBA" id="ARBA00022989"/>
    </source>
</evidence>
<comment type="subcellular location">
    <subcellularLocation>
        <location evidence="2">Endoplasmic reticulum membrane</location>
        <topology evidence="2">Single-pass type II membrane protein</topology>
    </subcellularLocation>
    <subcellularLocation>
        <location evidence="1">Golgi apparatus membrane</location>
        <topology evidence="1">Single-pass type II membrane protein</topology>
    </subcellularLocation>
</comment>
<keyword evidence="7" id="KW-0256">Endoplasmic reticulum</keyword>
<accession>A0A0R1QQ78</accession>